<sequence>MIMRRYNIEKAHFLPFGRLDEDSDSNYKSPPGSLEVNRIVSLGMQSVREVYPKAFDWLFDIRHDLYTKPWSGDGSCLWEPHGNGGTILIRMGLNLKSHAPGDLPHHIASDIKHRSTRLTAAFLHEVGECIQGIKGYRDRMGTMGIAQCTQYAAYGSEVFCEGFALTALAHSKLYGINRVSLPKEPSGLHDDIIRVMGLIGL</sequence>
<keyword evidence="2" id="KW-1185">Reference proteome</keyword>
<protein>
    <submittedName>
        <fullName evidence="1">Uncharacterized protein</fullName>
    </submittedName>
</protein>
<dbReference type="EMBL" id="QJSX01000006">
    <property type="protein sequence ID" value="PYE54091.1"/>
    <property type="molecule type" value="Genomic_DNA"/>
</dbReference>
<reference evidence="1 2" key="1">
    <citation type="submission" date="2018-06" db="EMBL/GenBank/DDBJ databases">
        <title>Genomic Encyclopedia of Type Strains, Phase IV (KMG-IV): sequencing the most valuable type-strain genomes for metagenomic binning, comparative biology and taxonomic classification.</title>
        <authorList>
            <person name="Goeker M."/>
        </authorList>
    </citation>
    <scope>NUCLEOTIDE SEQUENCE [LARGE SCALE GENOMIC DNA]</scope>
    <source>
        <strain evidence="1 2">DSM 18048</strain>
    </source>
</reference>
<name>A0A318S703_9DEIO</name>
<evidence type="ECO:0000313" key="1">
    <source>
        <dbReference type="EMBL" id="PYE54091.1"/>
    </source>
</evidence>
<dbReference type="Proteomes" id="UP000248326">
    <property type="component" value="Unassembled WGS sequence"/>
</dbReference>
<evidence type="ECO:0000313" key="2">
    <source>
        <dbReference type="Proteomes" id="UP000248326"/>
    </source>
</evidence>
<proteinExistence type="predicted"/>
<comment type="caution">
    <text evidence="1">The sequence shown here is derived from an EMBL/GenBank/DDBJ whole genome shotgun (WGS) entry which is preliminary data.</text>
</comment>
<dbReference type="RefSeq" id="WP_146237235.1">
    <property type="nucleotide sequence ID" value="NZ_QJSX01000006.1"/>
</dbReference>
<dbReference type="AlphaFoldDB" id="A0A318S703"/>
<gene>
    <name evidence="1" type="ORF">DES52_10653</name>
</gene>
<organism evidence="1 2">
    <name type="scientific">Deinococcus yavapaiensis KR-236</name>
    <dbReference type="NCBI Taxonomy" id="694435"/>
    <lineage>
        <taxon>Bacteria</taxon>
        <taxon>Thermotogati</taxon>
        <taxon>Deinococcota</taxon>
        <taxon>Deinococci</taxon>
        <taxon>Deinococcales</taxon>
        <taxon>Deinococcaceae</taxon>
        <taxon>Deinococcus</taxon>
    </lineage>
</organism>
<accession>A0A318S703</accession>